<dbReference type="GO" id="GO:0042162">
    <property type="term" value="F:telomeric DNA binding"/>
    <property type="evidence" value="ECO:0007669"/>
    <property type="project" value="TreeGrafter"/>
</dbReference>
<dbReference type="Gene3D" id="1.25.40.10">
    <property type="entry name" value="Tetratricopeptide repeat domain"/>
    <property type="match status" value="1"/>
</dbReference>
<reference evidence="4" key="1">
    <citation type="journal article" date="2020" name="Fungal Divers.">
        <title>Resolving the Mortierellaceae phylogeny through synthesis of multi-gene phylogenetics and phylogenomics.</title>
        <authorList>
            <person name="Vandepol N."/>
            <person name="Liber J."/>
            <person name="Desiro A."/>
            <person name="Na H."/>
            <person name="Kennedy M."/>
            <person name="Barry K."/>
            <person name="Grigoriev I.V."/>
            <person name="Miller A.N."/>
            <person name="O'Donnell K."/>
            <person name="Stajich J.E."/>
            <person name="Bonito G."/>
        </authorList>
    </citation>
    <scope>NUCLEOTIDE SEQUENCE</scope>
    <source>
        <strain evidence="4">NRRL 28262</strain>
    </source>
</reference>
<dbReference type="GO" id="GO:0000184">
    <property type="term" value="P:nuclear-transcribed mRNA catabolic process, nonsense-mediated decay"/>
    <property type="evidence" value="ECO:0007669"/>
    <property type="project" value="TreeGrafter"/>
</dbReference>
<feature type="compositionally biased region" description="Basic and acidic residues" evidence="1">
    <location>
        <begin position="112"/>
        <end position="126"/>
    </location>
</feature>
<evidence type="ECO:0000313" key="5">
    <source>
        <dbReference type="Proteomes" id="UP001194580"/>
    </source>
</evidence>
<dbReference type="Pfam" id="PF10374">
    <property type="entry name" value="EST1"/>
    <property type="match status" value="1"/>
</dbReference>
<sequence length="942" mass="105590">MTEDPQALWLERYKATQAQERNLKDLLHQKGATGVTNARDRLREEYERLILTDIVLAQSKEIESALWKNVFYIVIDGYRRKLAMLGRPDNGNDHSNQQQQQQQGRRGGGGGRGDDGGRGGNRDGGRARPHGNRGNKTPVPSVEFRKVSTKFRAFIQEATGFYHRLIQNLASCYDLNESGDSMHAVPIGDKRPLSDITDAARQCAISSCHKCYIFLGDLARYRQTFNDSPKKNWSAARDYYNEARNLLPSSGNPYNQLAVIATFTPNNFLALYFYYRSLAVRLPFMTARNNIKVLIQKMASDPEKGKKFVKDERYTDRQAPNAKDSAQLDDFLSKFILLHGALFMRSAEEIDDDMLGDTLERLFLARQLDPDLLLKIQIINMSSLYTMSYIPLQDDGPTASPQQQIESERKALQLILTAFATVLRYSTTDLENHRNGDHKNNGRPVDFLPSNVHRSMPTLRLSLKWMQVNNHHVKRLSEGLSDKDKEDRFHLEQISEDLSEFLNLLAPVYPFAEDAIFCRDVLKEDAELQGFAALKRAIDERPLSIIPPSRISPKAEMQMRVSDMFHDALALSKIDWLEFYGKAFEDEDEKQTVRFSVERDEDDESTVNAIHPNIKDSADEDYDDEDEEGDGEETDYERDQEDEEMNPFHARKTSASTIQNASALGPVNPPKSAHLIQDINQRQAVAALLSDDDNDLSLIVGRDDEDEDDDDEDPDDDDDEEEEVVLFKGRSSAVSGKPTPKPAHLKTSTGVIGAGRRASMSPTGSIQSSPDMEVSGSSSKFGSPGGMRMNPSPTVDSLFGGFQFGVADDWRHSINSLRTSRTTDGISGSTTWGGLSSNALGNGMISPTSYEPRDANALAGFSSVPIQGPPGISFPTSPIAASPSGFAAEDSIYQQYPQKPRHVPQVRPKYQYQPQAPQQSQHHYVQRDRNGSPQTMRDGDWR</sequence>
<dbReference type="InterPro" id="IPR011990">
    <property type="entry name" value="TPR-like_helical_dom_sf"/>
</dbReference>
<comment type="caution">
    <text evidence="4">The sequence shown here is derived from an EMBL/GenBank/DDBJ whole genome shotgun (WGS) entry which is preliminary data.</text>
</comment>
<feature type="compositionally biased region" description="Acidic residues" evidence="1">
    <location>
        <begin position="618"/>
        <end position="645"/>
    </location>
</feature>
<dbReference type="InterPro" id="IPR019458">
    <property type="entry name" value="Est1-like_N"/>
</dbReference>
<dbReference type="AlphaFoldDB" id="A0AAD4DC05"/>
<evidence type="ECO:0000259" key="3">
    <source>
        <dbReference type="Pfam" id="PF10374"/>
    </source>
</evidence>
<feature type="compositionally biased region" description="Low complexity" evidence="1">
    <location>
        <begin position="910"/>
        <end position="923"/>
    </location>
</feature>
<feature type="domain" description="Telomerase activating protein Est1-like N-terminal" evidence="3">
    <location>
        <begin position="62"/>
        <end position="226"/>
    </location>
</feature>
<feature type="compositionally biased region" description="Acidic residues" evidence="1">
    <location>
        <begin position="703"/>
        <end position="724"/>
    </location>
</feature>
<feature type="region of interest" description="Disordered" evidence="1">
    <location>
        <begin position="86"/>
        <end position="141"/>
    </location>
</feature>
<dbReference type="PANTHER" id="PTHR15696">
    <property type="entry name" value="SMG-7 SUPPRESSOR WITH MORPHOLOGICAL EFFECT ON GENITALIA PROTEIN 7"/>
    <property type="match status" value="1"/>
</dbReference>
<dbReference type="GO" id="GO:0005697">
    <property type="term" value="C:telomerase holoenzyme complex"/>
    <property type="evidence" value="ECO:0007669"/>
    <property type="project" value="TreeGrafter"/>
</dbReference>
<dbReference type="Proteomes" id="UP001194580">
    <property type="component" value="Unassembled WGS sequence"/>
</dbReference>
<evidence type="ECO:0000313" key="4">
    <source>
        <dbReference type="EMBL" id="KAG0274098.1"/>
    </source>
</evidence>
<dbReference type="EMBL" id="JAAAIL010000651">
    <property type="protein sequence ID" value="KAG0274098.1"/>
    <property type="molecule type" value="Genomic_DNA"/>
</dbReference>
<dbReference type="GO" id="GO:0070034">
    <property type="term" value="F:telomerase RNA binding"/>
    <property type="evidence" value="ECO:0007669"/>
    <property type="project" value="TreeGrafter"/>
</dbReference>
<feature type="region of interest" description="Disordered" evidence="1">
    <location>
        <begin position="597"/>
        <end position="655"/>
    </location>
</feature>
<evidence type="ECO:0000259" key="2">
    <source>
        <dbReference type="Pfam" id="PF10373"/>
    </source>
</evidence>
<keyword evidence="5" id="KW-1185">Reference proteome</keyword>
<gene>
    <name evidence="4" type="ORF">BGZ95_010108</name>
</gene>
<feature type="domain" description="DNA/RNA-binding" evidence="2">
    <location>
        <begin position="236"/>
        <end position="536"/>
    </location>
</feature>
<dbReference type="InterPro" id="IPR018834">
    <property type="entry name" value="DNA/RNA-bd_Est1-type"/>
</dbReference>
<feature type="region of interest" description="Disordered" evidence="1">
    <location>
        <begin position="898"/>
        <end position="942"/>
    </location>
</feature>
<evidence type="ECO:0000256" key="1">
    <source>
        <dbReference type="SAM" id="MobiDB-lite"/>
    </source>
</evidence>
<evidence type="ECO:0008006" key="6">
    <source>
        <dbReference type="Google" id="ProtNLM"/>
    </source>
</evidence>
<protein>
    <recommendedName>
        <fullName evidence="6">Protein SMG7</fullName>
    </recommendedName>
</protein>
<organism evidence="4 5">
    <name type="scientific">Linnemannia exigua</name>
    <dbReference type="NCBI Taxonomy" id="604196"/>
    <lineage>
        <taxon>Eukaryota</taxon>
        <taxon>Fungi</taxon>
        <taxon>Fungi incertae sedis</taxon>
        <taxon>Mucoromycota</taxon>
        <taxon>Mortierellomycotina</taxon>
        <taxon>Mortierellomycetes</taxon>
        <taxon>Mortierellales</taxon>
        <taxon>Mortierellaceae</taxon>
        <taxon>Linnemannia</taxon>
    </lineage>
</organism>
<dbReference type="SUPFAM" id="SSF48452">
    <property type="entry name" value="TPR-like"/>
    <property type="match status" value="1"/>
</dbReference>
<accession>A0AAD4DC05</accession>
<dbReference type="Pfam" id="PF10373">
    <property type="entry name" value="EST1_DNA_bind"/>
    <property type="match status" value="1"/>
</dbReference>
<dbReference type="PANTHER" id="PTHR15696:SF0">
    <property type="entry name" value="TELOMERASE-BINDING PROTEIN EST1A"/>
    <property type="match status" value="1"/>
</dbReference>
<dbReference type="InterPro" id="IPR045153">
    <property type="entry name" value="Est1/Ebs1-like"/>
</dbReference>
<feature type="region of interest" description="Disordered" evidence="1">
    <location>
        <begin position="689"/>
        <end position="791"/>
    </location>
</feature>
<proteinExistence type="predicted"/>
<name>A0AAD4DC05_9FUNG</name>
<feature type="compositionally biased region" description="Polar residues" evidence="1">
    <location>
        <begin position="760"/>
        <end position="770"/>
    </location>
</feature>